<dbReference type="EMBL" id="OOIL02000779">
    <property type="protein sequence ID" value="VFQ69227.1"/>
    <property type="molecule type" value="Genomic_DNA"/>
</dbReference>
<evidence type="ECO:0000313" key="1">
    <source>
        <dbReference type="EMBL" id="VFQ69227.1"/>
    </source>
</evidence>
<organism evidence="1 2">
    <name type="scientific">Cuscuta campestris</name>
    <dbReference type="NCBI Taxonomy" id="132261"/>
    <lineage>
        <taxon>Eukaryota</taxon>
        <taxon>Viridiplantae</taxon>
        <taxon>Streptophyta</taxon>
        <taxon>Embryophyta</taxon>
        <taxon>Tracheophyta</taxon>
        <taxon>Spermatophyta</taxon>
        <taxon>Magnoliopsida</taxon>
        <taxon>eudicotyledons</taxon>
        <taxon>Gunneridae</taxon>
        <taxon>Pentapetalae</taxon>
        <taxon>asterids</taxon>
        <taxon>lamiids</taxon>
        <taxon>Solanales</taxon>
        <taxon>Convolvulaceae</taxon>
        <taxon>Cuscuteae</taxon>
        <taxon>Cuscuta</taxon>
        <taxon>Cuscuta subgen. Grammica</taxon>
        <taxon>Cuscuta sect. Cleistogrammica</taxon>
    </lineage>
</organism>
<proteinExistence type="predicted"/>
<keyword evidence="2" id="KW-1185">Reference proteome</keyword>
<dbReference type="Proteomes" id="UP000595140">
    <property type="component" value="Unassembled WGS sequence"/>
</dbReference>
<reference evidence="1 2" key="1">
    <citation type="submission" date="2018-04" db="EMBL/GenBank/DDBJ databases">
        <authorList>
            <person name="Vogel A."/>
        </authorList>
    </citation>
    <scope>NUCLEOTIDE SEQUENCE [LARGE SCALE GENOMIC DNA]</scope>
</reference>
<name>A0A484KZH8_9ASTE</name>
<sequence>MFSQVVNEAIAHPILNIKDACDLEGSIDESNVRDEVKSVFEPMHDYDGKPNVVEVIDGDPTHEDVANVYTPDPTFQEIYTSASVVIAENDVPESVNKVANGDCKKACSTILIDNPKLFDIVDVFKSESPVPKLAVLHKFGILSYFHYYTSTGMLFVKRSPGGLCLWFNGLSPIQKHEWEPPP</sequence>
<evidence type="ECO:0000313" key="2">
    <source>
        <dbReference type="Proteomes" id="UP000595140"/>
    </source>
</evidence>
<protein>
    <submittedName>
        <fullName evidence="1">Uncharacterized protein</fullName>
    </submittedName>
</protein>
<dbReference type="AlphaFoldDB" id="A0A484KZH8"/>
<accession>A0A484KZH8</accession>
<gene>
    <name evidence="1" type="ORF">CCAM_LOCUS11003</name>
</gene>